<organism evidence="2 3">
    <name type="scientific">Rubripirellula obstinata</name>
    <dbReference type="NCBI Taxonomy" id="406547"/>
    <lineage>
        <taxon>Bacteria</taxon>
        <taxon>Pseudomonadati</taxon>
        <taxon>Planctomycetota</taxon>
        <taxon>Planctomycetia</taxon>
        <taxon>Pirellulales</taxon>
        <taxon>Pirellulaceae</taxon>
        <taxon>Rubripirellula</taxon>
    </lineage>
</organism>
<proteinExistence type="predicted"/>
<comment type="caution">
    <text evidence="2">The sequence shown here is derived from an EMBL/GenBank/DDBJ whole genome shotgun (WGS) entry which is preliminary data.</text>
</comment>
<evidence type="ECO:0000256" key="1">
    <source>
        <dbReference type="SAM" id="MobiDB-lite"/>
    </source>
</evidence>
<sequence length="388" mass="43072">MLDSSACPMRAGLCVHRINTASPKQRLGTQTGFMMMWRLLIALIGLSITGVNSVAQSDQTVRETPQAEGLGLECPPPEIGGQDSTKTDPDVHAGYLGPSGVVRFQMIQGRICLDTPRHRKGSQSSDENGVYESVAVTAKRGVPSVHYISKNKRQHLTLSVQDARLMQIESTVFGHGNSHRQPQRCVLTQPESGTITLSSTSGSQSHQWTGSTLIHVRGLQPRLFDEHFGILMTRMLHGQSLKDLSEKTAVATLVELRSPMRVTEAEIDQWIAGLGSDHRKRRIASQQNLINAGTLAVSTLQRRLDAASDKRDLDVEQVVRINHILKKLRSRFPDRPRSLAKLLVNDPSYWSMLSGRMTPQQHQLLASRQQDFGKRSPAQQSFVRVAER</sequence>
<dbReference type="EMBL" id="VRLW01000001">
    <property type="protein sequence ID" value="KAA1259839.1"/>
    <property type="molecule type" value="Genomic_DNA"/>
</dbReference>
<name>A0A5B1CJC5_9BACT</name>
<evidence type="ECO:0000313" key="3">
    <source>
        <dbReference type="Proteomes" id="UP000322699"/>
    </source>
</evidence>
<evidence type="ECO:0000313" key="2">
    <source>
        <dbReference type="EMBL" id="KAA1259839.1"/>
    </source>
</evidence>
<keyword evidence="3" id="KW-1185">Reference proteome</keyword>
<dbReference type="AlphaFoldDB" id="A0A5B1CJC5"/>
<protein>
    <submittedName>
        <fullName evidence="2">Uncharacterized protein</fullName>
    </submittedName>
</protein>
<reference evidence="2 3" key="1">
    <citation type="submission" date="2019-08" db="EMBL/GenBank/DDBJ databases">
        <title>Deep-cultivation of Planctomycetes and their phenomic and genomic characterization uncovers novel biology.</title>
        <authorList>
            <person name="Wiegand S."/>
            <person name="Jogler M."/>
            <person name="Boedeker C."/>
            <person name="Pinto D."/>
            <person name="Vollmers J."/>
            <person name="Rivas-Marin E."/>
            <person name="Kohn T."/>
            <person name="Peeters S.H."/>
            <person name="Heuer A."/>
            <person name="Rast P."/>
            <person name="Oberbeckmann S."/>
            <person name="Bunk B."/>
            <person name="Jeske O."/>
            <person name="Meyerdierks A."/>
            <person name="Storesund J.E."/>
            <person name="Kallscheuer N."/>
            <person name="Luecker S."/>
            <person name="Lage O.M."/>
            <person name="Pohl T."/>
            <person name="Merkel B.J."/>
            <person name="Hornburger P."/>
            <person name="Mueller R.-W."/>
            <person name="Bruemmer F."/>
            <person name="Labrenz M."/>
            <person name="Spormann A.M."/>
            <person name="Op Den Camp H."/>
            <person name="Overmann J."/>
            <person name="Amann R."/>
            <person name="Jetten M.S.M."/>
            <person name="Mascher T."/>
            <person name="Medema M.H."/>
            <person name="Devos D.P."/>
            <person name="Kaster A.-K."/>
            <person name="Ovreas L."/>
            <person name="Rohde M."/>
            <person name="Galperin M.Y."/>
            <person name="Jogler C."/>
        </authorList>
    </citation>
    <scope>NUCLEOTIDE SEQUENCE [LARGE SCALE GENOMIC DNA]</scope>
    <source>
        <strain evidence="2 3">LF1</strain>
    </source>
</reference>
<dbReference type="Proteomes" id="UP000322699">
    <property type="component" value="Unassembled WGS sequence"/>
</dbReference>
<dbReference type="OrthoDB" id="244061at2"/>
<feature type="region of interest" description="Disordered" evidence="1">
    <location>
        <begin position="369"/>
        <end position="388"/>
    </location>
</feature>
<accession>A0A5B1CJC5</accession>
<gene>
    <name evidence="2" type="ORF">LF1_23760</name>
</gene>
<feature type="region of interest" description="Disordered" evidence="1">
    <location>
        <begin position="62"/>
        <end position="88"/>
    </location>
</feature>